<feature type="disulfide bond" evidence="6">
    <location>
        <begin position="79"/>
        <end position="84"/>
    </location>
</feature>
<dbReference type="Proteomes" id="UP000516349">
    <property type="component" value="Chromosome"/>
</dbReference>
<protein>
    <submittedName>
        <fullName evidence="8">Inhibitor of vertebrate lysozyme</fullName>
    </submittedName>
</protein>
<proteinExistence type="inferred from homology"/>
<dbReference type="KEGG" id="ebla:JGUZn3_19040"/>
<dbReference type="GO" id="GO:0042597">
    <property type="term" value="C:periplasmic space"/>
    <property type="evidence" value="ECO:0007669"/>
    <property type="project" value="UniProtKB-SubCell"/>
</dbReference>
<feature type="signal peptide" evidence="7">
    <location>
        <begin position="1"/>
        <end position="22"/>
    </location>
</feature>
<evidence type="ECO:0000256" key="3">
    <source>
        <dbReference type="ARBA" id="ARBA00022729"/>
    </source>
</evidence>
<name>A0A7H1NTK8_9PROT</name>
<feature type="chain" id="PRO_5029008313" evidence="7">
    <location>
        <begin position="23"/>
        <end position="150"/>
    </location>
</feature>
<reference evidence="8 9" key="1">
    <citation type="submission" date="2020-08" db="EMBL/GenBank/DDBJ databases">
        <title>Complete genome sequence of Entomobacter blattae G55GP.</title>
        <authorList>
            <person name="Poehlein A."/>
            <person name="Guzman J."/>
            <person name="Daniel R."/>
            <person name="Vilcinskas A."/>
        </authorList>
    </citation>
    <scope>NUCLEOTIDE SEQUENCE [LARGE SCALE GENOMIC DNA]</scope>
    <source>
        <strain evidence="8 9">G55GP</strain>
    </source>
</reference>
<sequence length="150" mass="16559">MKKTLLVAFALTCGTLLHKAYAQTPSSYSETIKNPTYSTTFKSLVSSHHLPAWVLSSSTDMGSQNVTLNGKNMYVISACKPHECSTQKIAFLIDSKTRKISGVFSSYSEKSNTQNLKWINITPEDNLDGQTVLFSALSGSLENHPKNFNF</sequence>
<keyword evidence="4" id="KW-0574">Periplasm</keyword>
<gene>
    <name evidence="8" type="primary">ivy</name>
    <name evidence="8" type="ORF">JGUZn3_19040</name>
</gene>
<accession>A0A7H1NTK8</accession>
<dbReference type="EMBL" id="CP060244">
    <property type="protein sequence ID" value="QNT79118.1"/>
    <property type="molecule type" value="Genomic_DNA"/>
</dbReference>
<dbReference type="RefSeq" id="WP_203413307.1">
    <property type="nucleotide sequence ID" value="NZ_CP060244.1"/>
</dbReference>
<keyword evidence="9" id="KW-1185">Reference proteome</keyword>
<dbReference type="SUPFAM" id="SSF89872">
    <property type="entry name" value="Inhibitor of vertebrate lysozyme, Ivy"/>
    <property type="match status" value="1"/>
</dbReference>
<evidence type="ECO:0000256" key="4">
    <source>
        <dbReference type="ARBA" id="ARBA00022764"/>
    </source>
</evidence>
<keyword evidence="3 7" id="KW-0732">Signal</keyword>
<keyword evidence="6" id="KW-1015">Disulfide bond</keyword>
<evidence type="ECO:0000256" key="5">
    <source>
        <dbReference type="PIRSR" id="PIRSR009103-1"/>
    </source>
</evidence>
<evidence type="ECO:0000313" key="8">
    <source>
        <dbReference type="EMBL" id="QNT79118.1"/>
    </source>
</evidence>
<comment type="similarity">
    <text evidence="2">Belongs to the ivy family.</text>
</comment>
<evidence type="ECO:0000256" key="6">
    <source>
        <dbReference type="PIRSR" id="PIRSR009103-2"/>
    </source>
</evidence>
<dbReference type="Gene3D" id="3.40.1420.10">
    <property type="entry name" value="Inhibitor of vertebrate lysozyme"/>
    <property type="match status" value="1"/>
</dbReference>
<dbReference type="InterPro" id="IPR036501">
    <property type="entry name" value="Inhibitor_vert_lysozyme_sf"/>
</dbReference>
<dbReference type="PIRSF" id="PIRSF009103">
    <property type="entry name" value="Ivy"/>
    <property type="match status" value="1"/>
</dbReference>
<feature type="site" description="Important for lysozyme inhibition" evidence="5">
    <location>
        <position position="82"/>
    </location>
</feature>
<dbReference type="Pfam" id="PF08816">
    <property type="entry name" value="Ivy"/>
    <property type="match status" value="1"/>
</dbReference>
<evidence type="ECO:0000256" key="7">
    <source>
        <dbReference type="SAM" id="SignalP"/>
    </source>
</evidence>
<evidence type="ECO:0000313" key="9">
    <source>
        <dbReference type="Proteomes" id="UP000516349"/>
    </source>
</evidence>
<evidence type="ECO:0000256" key="1">
    <source>
        <dbReference type="ARBA" id="ARBA00004418"/>
    </source>
</evidence>
<dbReference type="InterPro" id="IPR014453">
    <property type="entry name" value="Inhibitor_vertebrate_lysozyme"/>
</dbReference>
<organism evidence="8 9">
    <name type="scientific">Entomobacter blattae</name>
    <dbReference type="NCBI Taxonomy" id="2762277"/>
    <lineage>
        <taxon>Bacteria</taxon>
        <taxon>Pseudomonadati</taxon>
        <taxon>Pseudomonadota</taxon>
        <taxon>Alphaproteobacteria</taxon>
        <taxon>Acetobacterales</taxon>
        <taxon>Acetobacteraceae</taxon>
        <taxon>Entomobacter</taxon>
    </lineage>
</organism>
<dbReference type="AlphaFoldDB" id="A0A7H1NTK8"/>
<evidence type="ECO:0000256" key="2">
    <source>
        <dbReference type="ARBA" id="ARBA00009724"/>
    </source>
</evidence>
<comment type="subcellular location">
    <subcellularLocation>
        <location evidence="1">Periplasm</location>
    </subcellularLocation>
</comment>